<feature type="transmembrane region" description="Helical" evidence="5">
    <location>
        <begin position="236"/>
        <end position="256"/>
    </location>
</feature>
<accession>A0ABR8NDK4</accession>
<evidence type="ECO:0000256" key="2">
    <source>
        <dbReference type="ARBA" id="ARBA00022692"/>
    </source>
</evidence>
<evidence type="ECO:0000256" key="3">
    <source>
        <dbReference type="ARBA" id="ARBA00022989"/>
    </source>
</evidence>
<feature type="transmembrane region" description="Helical" evidence="5">
    <location>
        <begin position="26"/>
        <end position="47"/>
    </location>
</feature>
<dbReference type="InterPro" id="IPR049453">
    <property type="entry name" value="Memb_transporter_dom"/>
</dbReference>
<reference evidence="7 8" key="1">
    <citation type="submission" date="2020-09" db="EMBL/GenBank/DDBJ databases">
        <title>novel species in genus Nocardioides.</title>
        <authorList>
            <person name="Zhang G."/>
        </authorList>
    </citation>
    <scope>NUCLEOTIDE SEQUENCE [LARGE SCALE GENOMIC DNA]</scope>
    <source>
        <strain evidence="7 8">KCTC 39551</strain>
    </source>
</reference>
<dbReference type="Pfam" id="PF13515">
    <property type="entry name" value="FUSC_2"/>
    <property type="match status" value="1"/>
</dbReference>
<dbReference type="Proteomes" id="UP000618818">
    <property type="component" value="Unassembled WGS sequence"/>
</dbReference>
<comment type="caution">
    <text evidence="7">The sequence shown here is derived from an EMBL/GenBank/DDBJ whole genome shotgun (WGS) entry which is preliminary data.</text>
</comment>
<sequence length="271" mass="27290">MQCTAGLSLVTAGGLGALVSTVGVGPWALVLLSALVAAAGSVASTVFDWHPSGPLFLLFAFGTVSAVPATTADVPVALAVSAASAALAVVIGNVGAVARRTPWTAAPPLRRVPGYVDPLRYLLVTVLAGGAATAAGIGHPWWAMVAAVAPLSVSGRDHQAVRAAHRIVGTVLGLLTAAPLLLLGLDPVSLVLVVVVLQVVTELVVGRNYGIAMLFITPMALLMGQLGSSQDAVGLLLDRGVETLLGVVVALAVIVVEHGRASSATHPRERA</sequence>
<protein>
    <submittedName>
        <fullName evidence="7">FUSC family protein</fullName>
    </submittedName>
</protein>
<feature type="domain" description="Integral membrane bound transporter" evidence="6">
    <location>
        <begin position="128"/>
        <end position="253"/>
    </location>
</feature>
<evidence type="ECO:0000256" key="1">
    <source>
        <dbReference type="ARBA" id="ARBA00004141"/>
    </source>
</evidence>
<evidence type="ECO:0000256" key="5">
    <source>
        <dbReference type="SAM" id="Phobius"/>
    </source>
</evidence>
<name>A0ABR8NDK4_9ACTN</name>
<feature type="transmembrane region" description="Helical" evidence="5">
    <location>
        <begin position="190"/>
        <end position="216"/>
    </location>
</feature>
<keyword evidence="4 5" id="KW-0472">Membrane</keyword>
<organism evidence="7 8">
    <name type="scientific">Nocardioides cavernae</name>
    <dbReference type="NCBI Taxonomy" id="1921566"/>
    <lineage>
        <taxon>Bacteria</taxon>
        <taxon>Bacillati</taxon>
        <taxon>Actinomycetota</taxon>
        <taxon>Actinomycetes</taxon>
        <taxon>Propionibacteriales</taxon>
        <taxon>Nocardioidaceae</taxon>
        <taxon>Nocardioides</taxon>
    </lineage>
</organism>
<comment type="subcellular location">
    <subcellularLocation>
        <location evidence="1">Membrane</location>
        <topology evidence="1">Multi-pass membrane protein</topology>
    </subcellularLocation>
</comment>
<evidence type="ECO:0000313" key="7">
    <source>
        <dbReference type="EMBL" id="MBD3926218.1"/>
    </source>
</evidence>
<dbReference type="EMBL" id="JACXYZ010000002">
    <property type="protein sequence ID" value="MBD3926218.1"/>
    <property type="molecule type" value="Genomic_DNA"/>
</dbReference>
<keyword evidence="2 5" id="KW-0812">Transmembrane</keyword>
<keyword evidence="8" id="KW-1185">Reference proteome</keyword>
<dbReference type="RefSeq" id="WP_191196050.1">
    <property type="nucleotide sequence ID" value="NZ_JACXYZ010000002.1"/>
</dbReference>
<evidence type="ECO:0000259" key="6">
    <source>
        <dbReference type="Pfam" id="PF13515"/>
    </source>
</evidence>
<proteinExistence type="predicted"/>
<feature type="transmembrane region" description="Helical" evidence="5">
    <location>
        <begin position="54"/>
        <end position="70"/>
    </location>
</feature>
<gene>
    <name evidence="7" type="ORF">IEZ26_16455</name>
</gene>
<feature type="transmembrane region" description="Helical" evidence="5">
    <location>
        <begin position="119"/>
        <end position="143"/>
    </location>
</feature>
<evidence type="ECO:0000256" key="4">
    <source>
        <dbReference type="ARBA" id="ARBA00023136"/>
    </source>
</evidence>
<keyword evidence="3 5" id="KW-1133">Transmembrane helix</keyword>
<feature type="transmembrane region" description="Helical" evidence="5">
    <location>
        <begin position="76"/>
        <end position="98"/>
    </location>
</feature>
<evidence type="ECO:0000313" key="8">
    <source>
        <dbReference type="Proteomes" id="UP000618818"/>
    </source>
</evidence>